<evidence type="ECO:0000256" key="1">
    <source>
        <dbReference type="ARBA" id="ARBA00011073"/>
    </source>
</evidence>
<dbReference type="SUPFAM" id="SSF52743">
    <property type="entry name" value="Subtilisin-like"/>
    <property type="match status" value="1"/>
</dbReference>
<dbReference type="InterPro" id="IPR015500">
    <property type="entry name" value="Peptidase_S8_subtilisin-rel"/>
</dbReference>
<dbReference type="OrthoDB" id="432022at2759"/>
<evidence type="ECO:0000256" key="6">
    <source>
        <dbReference type="ARBA" id="ARBA00023619"/>
    </source>
</evidence>
<keyword evidence="4 7" id="KW-0720">Serine protease</keyword>
<dbReference type="EC" id="3.4.21.62" evidence="6"/>
<name>A0A7J6NWX6_PEROL</name>
<evidence type="ECO:0000313" key="11">
    <source>
        <dbReference type="Proteomes" id="UP000541610"/>
    </source>
</evidence>
<protein>
    <recommendedName>
        <fullName evidence="6">subtilisin</fullName>
        <ecNumber evidence="6">3.4.21.62</ecNumber>
    </recommendedName>
</protein>
<evidence type="ECO:0000256" key="3">
    <source>
        <dbReference type="ARBA" id="ARBA00022801"/>
    </source>
</evidence>
<accession>A0A7J6NWX6</accession>
<evidence type="ECO:0000259" key="9">
    <source>
        <dbReference type="Pfam" id="PF00082"/>
    </source>
</evidence>
<dbReference type="GO" id="GO:0004252">
    <property type="term" value="F:serine-type endopeptidase activity"/>
    <property type="evidence" value="ECO:0007669"/>
    <property type="project" value="UniProtKB-UniRule"/>
</dbReference>
<dbReference type="Pfam" id="PF00082">
    <property type="entry name" value="Peptidase_S8"/>
    <property type="match status" value="1"/>
</dbReference>
<dbReference type="InterPro" id="IPR000209">
    <property type="entry name" value="Peptidase_S8/S53_dom"/>
</dbReference>
<comment type="catalytic activity">
    <reaction evidence="5">
        <text>Hydrolysis of proteins with broad specificity for peptide bonds, and a preference for a large uncharged residue in P1. Hydrolyzes peptide amides.</text>
        <dbReference type="EC" id="3.4.21.62"/>
    </reaction>
</comment>
<evidence type="ECO:0000256" key="2">
    <source>
        <dbReference type="ARBA" id="ARBA00022670"/>
    </source>
</evidence>
<keyword evidence="2 7" id="KW-0645">Protease</keyword>
<dbReference type="PANTHER" id="PTHR43806">
    <property type="entry name" value="PEPTIDASE S8"/>
    <property type="match status" value="1"/>
</dbReference>
<dbReference type="InterPro" id="IPR023827">
    <property type="entry name" value="Peptidase_S8_Asp-AS"/>
</dbReference>
<dbReference type="InterPro" id="IPR023828">
    <property type="entry name" value="Peptidase_S8_Ser-AS"/>
</dbReference>
<dbReference type="PRINTS" id="PR00723">
    <property type="entry name" value="SUBTILISIN"/>
</dbReference>
<dbReference type="PROSITE" id="PS00136">
    <property type="entry name" value="SUBTILASE_ASP"/>
    <property type="match status" value="1"/>
</dbReference>
<dbReference type="PROSITE" id="PS51892">
    <property type="entry name" value="SUBTILASE"/>
    <property type="match status" value="1"/>
</dbReference>
<evidence type="ECO:0000256" key="5">
    <source>
        <dbReference type="ARBA" id="ARBA00023529"/>
    </source>
</evidence>
<dbReference type="EMBL" id="JABANP010000153">
    <property type="protein sequence ID" value="KAF4688383.1"/>
    <property type="molecule type" value="Genomic_DNA"/>
</dbReference>
<evidence type="ECO:0000313" key="10">
    <source>
        <dbReference type="EMBL" id="KAF4688383.1"/>
    </source>
</evidence>
<dbReference type="AlphaFoldDB" id="A0A7J6NWX6"/>
<sequence length="455" mass="48881">MILGGSSGFLNPSLGRDGDGWCFLAFCSFDSMKLLSFVPLIAASSSADVYDSKTVLSVTSGDAFVDVRDVPQRLENAKFASNPEVAAFLKTASIKTLKSSGLQMVSTSDDTVSSADLCAYLKNAASELPGLECECSPNFATKEETTDDDLGVNDPNASWQRAFKLMNMKEVWRLSRPYARRTVKVAVMDSGLNFSDPEISSYRGIFYKKSGGFISGGWNFVDDSSNFTSANQHGQQCARLIAARRNNNHDMAGMSSNVRLASLKTQREDGHGSWWHMAAAMDMAVDIGVDIVSISLGEFISKSFADGVITKSFKAATDKGIIVVASAGNNDTLADTHYPCPLPGVICVGSIDIQDTLQVSRFSNYGNYVDIAAYGAGVYTGSGRRSWGTSFSCPIVSGAAAILLSMGVKPKYVAGMLTYNVDRFASPLRPLKRNAGALDPLKAVQMAIDYPALRR</sequence>
<dbReference type="GO" id="GO:0006508">
    <property type="term" value="P:proteolysis"/>
    <property type="evidence" value="ECO:0007669"/>
    <property type="project" value="UniProtKB-KW"/>
</dbReference>
<dbReference type="Proteomes" id="UP000541610">
    <property type="component" value="Unassembled WGS sequence"/>
</dbReference>
<evidence type="ECO:0000256" key="4">
    <source>
        <dbReference type="ARBA" id="ARBA00022825"/>
    </source>
</evidence>
<comment type="similarity">
    <text evidence="1 7 8">Belongs to the peptidase S8 family.</text>
</comment>
<proteinExistence type="inferred from homology"/>
<evidence type="ECO:0000256" key="8">
    <source>
        <dbReference type="RuleBase" id="RU003355"/>
    </source>
</evidence>
<evidence type="ECO:0000256" key="7">
    <source>
        <dbReference type="PROSITE-ProRule" id="PRU01240"/>
    </source>
</evidence>
<feature type="domain" description="Peptidase S8/S53" evidence="9">
    <location>
        <begin position="181"/>
        <end position="405"/>
    </location>
</feature>
<comment type="caution">
    <text evidence="10">The sequence shown here is derived from an EMBL/GenBank/DDBJ whole genome shotgun (WGS) entry which is preliminary data.</text>
</comment>
<dbReference type="InterPro" id="IPR050131">
    <property type="entry name" value="Peptidase_S8_subtilisin-like"/>
</dbReference>
<dbReference type="PROSITE" id="PS00138">
    <property type="entry name" value="SUBTILASE_SER"/>
    <property type="match status" value="1"/>
</dbReference>
<keyword evidence="3 7" id="KW-0378">Hydrolase</keyword>
<dbReference type="Gene3D" id="3.40.50.200">
    <property type="entry name" value="Peptidase S8/S53 domain"/>
    <property type="match status" value="1"/>
</dbReference>
<feature type="active site" description="Charge relay system" evidence="7">
    <location>
        <position position="390"/>
    </location>
</feature>
<dbReference type="PANTHER" id="PTHR43806:SF11">
    <property type="entry name" value="CEREVISIN-RELATED"/>
    <property type="match status" value="1"/>
</dbReference>
<feature type="active site" description="Charge relay system" evidence="7">
    <location>
        <position position="233"/>
    </location>
</feature>
<reference evidence="10 11" key="1">
    <citation type="submission" date="2020-04" db="EMBL/GenBank/DDBJ databases">
        <title>Perkinsus olseni comparative genomics.</title>
        <authorList>
            <person name="Bogema D.R."/>
        </authorList>
    </citation>
    <scope>NUCLEOTIDE SEQUENCE [LARGE SCALE GENOMIC DNA]</scope>
    <source>
        <strain evidence="10">00978-12</strain>
    </source>
</reference>
<gene>
    <name evidence="10" type="primary">SUB2_7</name>
    <name evidence="10" type="ORF">FOZ60_002850</name>
</gene>
<feature type="active site" description="Charge relay system" evidence="7">
    <location>
        <position position="189"/>
    </location>
</feature>
<organism evidence="10 11">
    <name type="scientific">Perkinsus olseni</name>
    <name type="common">Perkinsus atlanticus</name>
    <dbReference type="NCBI Taxonomy" id="32597"/>
    <lineage>
        <taxon>Eukaryota</taxon>
        <taxon>Sar</taxon>
        <taxon>Alveolata</taxon>
        <taxon>Perkinsozoa</taxon>
        <taxon>Perkinsea</taxon>
        <taxon>Perkinsida</taxon>
        <taxon>Perkinsidae</taxon>
        <taxon>Perkinsus</taxon>
    </lineage>
</organism>
<dbReference type="InterPro" id="IPR036852">
    <property type="entry name" value="Peptidase_S8/S53_dom_sf"/>
</dbReference>